<dbReference type="NCBIfam" id="TIGR01498">
    <property type="entry name" value="folK"/>
    <property type="match status" value="1"/>
</dbReference>
<dbReference type="SUPFAM" id="SSF55083">
    <property type="entry name" value="6-hydroxymethyl-7,8-dihydropterin pyrophosphokinase, HPPK"/>
    <property type="match status" value="1"/>
</dbReference>
<evidence type="ECO:0000313" key="14">
    <source>
        <dbReference type="EMBL" id="MFD1511330.1"/>
    </source>
</evidence>
<dbReference type="RefSeq" id="WP_379918413.1">
    <property type="nucleotide sequence ID" value="NZ_JBHUDD010000157.1"/>
</dbReference>
<dbReference type="InterPro" id="IPR000550">
    <property type="entry name" value="Hppk"/>
</dbReference>
<dbReference type="EC" id="2.7.6.3" evidence="3"/>
<proteinExistence type="inferred from homology"/>
<sequence>MTFDQLSLIALGANMPLEGKTPQVVLRRALAVLADRGVVVEAFSGLYHTPCFPPGAGPDYVNATAALRSNLSPGGLLDLLHEVEKTFGRERLDRWGTRTLDLDLLAVDDLVLPDDSTLRRWIDLPADQQRIQAPDRLILPHPRMQDRAFVLVPLQDIAPGWMHPVLKKTVAQMCAALPQPDRDSVVAMT</sequence>
<dbReference type="PANTHER" id="PTHR43071:SF1">
    <property type="entry name" value="2-AMINO-4-HYDROXY-6-HYDROXYMETHYLDIHYDROPTERIDINE PYROPHOSPHOKINASE"/>
    <property type="match status" value="1"/>
</dbReference>
<evidence type="ECO:0000256" key="2">
    <source>
        <dbReference type="ARBA" id="ARBA00005810"/>
    </source>
</evidence>
<evidence type="ECO:0000256" key="6">
    <source>
        <dbReference type="ARBA" id="ARBA00022741"/>
    </source>
</evidence>
<protein>
    <recommendedName>
        <fullName evidence="4">2-amino-4-hydroxy-6-hydroxymethyldihydropteridine pyrophosphokinase</fullName>
        <ecNumber evidence="3">2.7.6.3</ecNumber>
    </recommendedName>
    <alternativeName>
        <fullName evidence="11">6-hydroxymethyl-7,8-dihydropterin pyrophosphokinase</fullName>
    </alternativeName>
    <alternativeName>
        <fullName evidence="12">7,8-dihydro-6-hydroxymethylpterin-pyrophosphokinase</fullName>
    </alternativeName>
</protein>
<keyword evidence="9" id="KW-0289">Folate biosynthesis</keyword>
<evidence type="ECO:0000256" key="5">
    <source>
        <dbReference type="ARBA" id="ARBA00022679"/>
    </source>
</evidence>
<reference evidence="15" key="1">
    <citation type="journal article" date="2019" name="Int. J. Syst. Evol. Microbiol.">
        <title>The Global Catalogue of Microorganisms (GCM) 10K type strain sequencing project: providing services to taxonomists for standard genome sequencing and annotation.</title>
        <authorList>
            <consortium name="The Broad Institute Genomics Platform"/>
            <consortium name="The Broad Institute Genome Sequencing Center for Infectious Disease"/>
            <person name="Wu L."/>
            <person name="Ma J."/>
        </authorList>
    </citation>
    <scope>NUCLEOTIDE SEQUENCE [LARGE SCALE GENOMIC DNA]</scope>
    <source>
        <strain evidence="15">CGMCC 1.12477</strain>
    </source>
</reference>
<keyword evidence="6" id="KW-0547">Nucleotide-binding</keyword>
<dbReference type="GO" id="GO:0003848">
    <property type="term" value="F:2-amino-4-hydroxy-6-hydroxymethyldihydropteridine diphosphokinase activity"/>
    <property type="evidence" value="ECO:0007669"/>
    <property type="project" value="UniProtKB-EC"/>
</dbReference>
<accession>A0ABW4EK81</accession>
<keyword evidence="5 14" id="KW-0808">Transferase</keyword>
<dbReference type="CDD" id="cd00483">
    <property type="entry name" value="HPPK"/>
    <property type="match status" value="1"/>
</dbReference>
<organism evidence="14 15">
    <name type="scientific">Lacimonas salitolerans</name>
    <dbReference type="NCBI Taxonomy" id="1323750"/>
    <lineage>
        <taxon>Bacteria</taxon>
        <taxon>Pseudomonadati</taxon>
        <taxon>Pseudomonadota</taxon>
        <taxon>Alphaproteobacteria</taxon>
        <taxon>Rhodobacterales</taxon>
        <taxon>Paracoccaceae</taxon>
        <taxon>Lacimonas</taxon>
    </lineage>
</organism>
<evidence type="ECO:0000256" key="11">
    <source>
        <dbReference type="ARBA" id="ARBA00029766"/>
    </source>
</evidence>
<keyword evidence="7" id="KW-0418">Kinase</keyword>
<evidence type="ECO:0000256" key="7">
    <source>
        <dbReference type="ARBA" id="ARBA00022777"/>
    </source>
</evidence>
<comment type="caution">
    <text evidence="14">The sequence shown here is derived from an EMBL/GenBank/DDBJ whole genome shotgun (WGS) entry which is preliminary data.</text>
</comment>
<feature type="domain" description="7,8-dihydro-6-hydroxymethylpterin-pyrophosphokinase" evidence="13">
    <location>
        <begin position="9"/>
        <end position="159"/>
    </location>
</feature>
<evidence type="ECO:0000313" key="15">
    <source>
        <dbReference type="Proteomes" id="UP001597186"/>
    </source>
</evidence>
<evidence type="ECO:0000256" key="9">
    <source>
        <dbReference type="ARBA" id="ARBA00022909"/>
    </source>
</evidence>
<evidence type="ECO:0000256" key="3">
    <source>
        <dbReference type="ARBA" id="ARBA00013253"/>
    </source>
</evidence>
<dbReference type="EMBL" id="JBHUDD010000157">
    <property type="protein sequence ID" value="MFD1511330.1"/>
    <property type="molecule type" value="Genomic_DNA"/>
</dbReference>
<dbReference type="Proteomes" id="UP001597186">
    <property type="component" value="Unassembled WGS sequence"/>
</dbReference>
<evidence type="ECO:0000256" key="12">
    <source>
        <dbReference type="ARBA" id="ARBA00033413"/>
    </source>
</evidence>
<evidence type="ECO:0000256" key="8">
    <source>
        <dbReference type="ARBA" id="ARBA00022840"/>
    </source>
</evidence>
<dbReference type="PANTHER" id="PTHR43071">
    <property type="entry name" value="2-AMINO-4-HYDROXY-6-HYDROXYMETHYLDIHYDROPTERIDINE PYROPHOSPHOKINASE"/>
    <property type="match status" value="1"/>
</dbReference>
<dbReference type="InterPro" id="IPR035907">
    <property type="entry name" value="Hppk_sf"/>
</dbReference>
<comment type="function">
    <text evidence="10">Catalyzes the transfer of pyrophosphate from adenosine triphosphate (ATP) to 6-hydroxymethyl-7,8-dihydropterin, an enzymatic step in folate biosynthesis pathway.</text>
</comment>
<evidence type="ECO:0000256" key="4">
    <source>
        <dbReference type="ARBA" id="ARBA00016218"/>
    </source>
</evidence>
<name>A0ABW4EK81_9RHOB</name>
<evidence type="ECO:0000256" key="10">
    <source>
        <dbReference type="ARBA" id="ARBA00029409"/>
    </source>
</evidence>
<evidence type="ECO:0000256" key="1">
    <source>
        <dbReference type="ARBA" id="ARBA00005051"/>
    </source>
</evidence>
<gene>
    <name evidence="14" type="primary">folK</name>
    <name evidence="14" type="ORF">ACFTOW_18265</name>
</gene>
<dbReference type="Pfam" id="PF01288">
    <property type="entry name" value="HPPK"/>
    <property type="match status" value="1"/>
</dbReference>
<keyword evidence="15" id="KW-1185">Reference proteome</keyword>
<evidence type="ECO:0000259" key="13">
    <source>
        <dbReference type="Pfam" id="PF01288"/>
    </source>
</evidence>
<comment type="pathway">
    <text evidence="1">Cofactor biosynthesis; tetrahydrofolate biosynthesis; 2-amino-4-hydroxy-6-hydroxymethyl-7,8-dihydropteridine diphosphate from 7,8-dihydroneopterin triphosphate: step 4/4.</text>
</comment>
<dbReference type="Gene3D" id="3.30.70.560">
    <property type="entry name" value="7,8-Dihydro-6-hydroxymethylpterin-pyrophosphokinase HPPK"/>
    <property type="match status" value="1"/>
</dbReference>
<keyword evidence="8" id="KW-0067">ATP-binding</keyword>
<comment type="similarity">
    <text evidence="2">Belongs to the HPPK family.</text>
</comment>